<keyword evidence="10" id="KW-1185">Reference proteome</keyword>
<dbReference type="Gene3D" id="1.25.40.10">
    <property type="entry name" value="Tetratricopeptide repeat domain"/>
    <property type="match status" value="1"/>
</dbReference>
<keyword evidence="7" id="KW-1133">Transmembrane helix</keyword>
<dbReference type="PANTHER" id="PTHR43289:SF6">
    <property type="entry name" value="SERINE_THREONINE-PROTEIN KINASE NEKL-3"/>
    <property type="match status" value="1"/>
</dbReference>
<feature type="transmembrane region" description="Helical" evidence="7">
    <location>
        <begin position="380"/>
        <end position="398"/>
    </location>
</feature>
<evidence type="ECO:0000313" key="9">
    <source>
        <dbReference type="EMBL" id="GEO09464.1"/>
    </source>
</evidence>
<name>A0A512BC10_9BACT</name>
<feature type="compositionally biased region" description="Polar residues" evidence="6">
    <location>
        <begin position="407"/>
        <end position="420"/>
    </location>
</feature>
<comment type="caution">
    <text evidence="9">The sequence shown here is derived from an EMBL/GenBank/DDBJ whole genome shotgun (WGS) entry which is preliminary data.</text>
</comment>
<keyword evidence="7" id="KW-0812">Transmembrane</keyword>
<sequence length="557" mass="62591">MAKVFTITEGLENMGAIKTGGQGSVYKGRRFGEIITAIKILPTPISSESEEDKNYTAFQNEVQKLKKVNEDANPNVVKILNSGITDSGNFPFIEMEYIEGPDLEELLQPPHPRLFTLKEILKVADQLSCALAHCHKVGVRHGDIKSNNVKFNTKTGNYVLLDFGLAMMSDEQRRTSLRHAGAIEFMAPEQNEGAMLFQTDVYSFGVILFELLAGSVPFPLNNKSETARNAVMIAHQEAPPPDALNLRRQSLPHNWNDEKKEQEMNVPDWLITMIYKCLEKKPENRFTNGMELHEYAWQNHVRTANSNQLTHERIAFLENENNRLRKEREHLQQQLLKFQHRETSRNSNSSVTKGLTGNTEVTRNKIANSPVNSSSAYTKYGLLFLIFLLVGTAIIYFLSTGKKDQPDTNARVNSPLASPTTEPPGIRGQLQNAKQFLTEGKMAEAFIIYGTLSRQQVPEAMYFYGKLALQNKNANLGCAEAFELLKKASDKGYAPAKRTLGFLYSFADDKEILSQGNYFERCTFRKDVAKGSTLLMEATLQGDTTASRLLNMLTASR</sequence>
<keyword evidence="4" id="KW-0067">ATP-binding</keyword>
<dbReference type="Gene3D" id="1.10.510.10">
    <property type="entry name" value="Transferase(Phosphotransferase) domain 1"/>
    <property type="match status" value="1"/>
</dbReference>
<dbReference type="OrthoDB" id="9813021at2"/>
<dbReference type="AlphaFoldDB" id="A0A512BC10"/>
<proteinExistence type="predicted"/>
<accession>A0A512BC10</accession>
<keyword evidence="7" id="KW-0472">Membrane</keyword>
<keyword evidence="3" id="KW-0418">Kinase</keyword>
<feature type="coiled-coil region" evidence="5">
    <location>
        <begin position="307"/>
        <end position="341"/>
    </location>
</feature>
<evidence type="ECO:0000313" key="10">
    <source>
        <dbReference type="Proteomes" id="UP000321513"/>
    </source>
</evidence>
<dbReference type="Pfam" id="PF00069">
    <property type="entry name" value="Pkinase"/>
    <property type="match status" value="1"/>
</dbReference>
<dbReference type="Gene3D" id="3.30.200.20">
    <property type="entry name" value="Phosphorylase Kinase, domain 1"/>
    <property type="match status" value="1"/>
</dbReference>
<evidence type="ECO:0000256" key="1">
    <source>
        <dbReference type="ARBA" id="ARBA00022679"/>
    </source>
</evidence>
<dbReference type="PANTHER" id="PTHR43289">
    <property type="entry name" value="MITOGEN-ACTIVATED PROTEIN KINASE KINASE KINASE 20-RELATED"/>
    <property type="match status" value="1"/>
</dbReference>
<dbReference type="SMART" id="SM00220">
    <property type="entry name" value="S_TKc"/>
    <property type="match status" value="1"/>
</dbReference>
<evidence type="ECO:0000256" key="2">
    <source>
        <dbReference type="ARBA" id="ARBA00022741"/>
    </source>
</evidence>
<dbReference type="InterPro" id="IPR011990">
    <property type="entry name" value="TPR-like_helical_dom_sf"/>
</dbReference>
<dbReference type="InterPro" id="IPR000719">
    <property type="entry name" value="Prot_kinase_dom"/>
</dbReference>
<dbReference type="Proteomes" id="UP000321513">
    <property type="component" value="Unassembled WGS sequence"/>
</dbReference>
<evidence type="ECO:0000256" key="7">
    <source>
        <dbReference type="SAM" id="Phobius"/>
    </source>
</evidence>
<feature type="domain" description="Protein kinase" evidence="8">
    <location>
        <begin position="11"/>
        <end position="296"/>
    </location>
</feature>
<dbReference type="SUPFAM" id="SSF81901">
    <property type="entry name" value="HCP-like"/>
    <property type="match status" value="1"/>
</dbReference>
<dbReference type="CDD" id="cd14014">
    <property type="entry name" value="STKc_PknB_like"/>
    <property type="match status" value="1"/>
</dbReference>
<dbReference type="GO" id="GO:0005524">
    <property type="term" value="F:ATP binding"/>
    <property type="evidence" value="ECO:0007669"/>
    <property type="project" value="UniProtKB-KW"/>
</dbReference>
<evidence type="ECO:0000256" key="3">
    <source>
        <dbReference type="ARBA" id="ARBA00022777"/>
    </source>
</evidence>
<feature type="region of interest" description="Disordered" evidence="6">
    <location>
        <begin position="406"/>
        <end position="425"/>
    </location>
</feature>
<evidence type="ECO:0000256" key="6">
    <source>
        <dbReference type="SAM" id="MobiDB-lite"/>
    </source>
</evidence>
<evidence type="ECO:0000259" key="8">
    <source>
        <dbReference type="PROSITE" id="PS50011"/>
    </source>
</evidence>
<dbReference type="PROSITE" id="PS50011">
    <property type="entry name" value="PROTEIN_KINASE_DOM"/>
    <property type="match status" value="1"/>
</dbReference>
<keyword evidence="1" id="KW-0808">Transferase</keyword>
<keyword evidence="2" id="KW-0547">Nucleotide-binding</keyword>
<evidence type="ECO:0000256" key="4">
    <source>
        <dbReference type="ARBA" id="ARBA00022840"/>
    </source>
</evidence>
<dbReference type="InterPro" id="IPR011009">
    <property type="entry name" value="Kinase-like_dom_sf"/>
</dbReference>
<keyword evidence="5" id="KW-0175">Coiled coil</keyword>
<reference evidence="9 10" key="1">
    <citation type="submission" date="2019-07" db="EMBL/GenBank/DDBJ databases">
        <title>Whole genome shotgun sequence of Segetibacter aerophilus NBRC 106135.</title>
        <authorList>
            <person name="Hosoyama A."/>
            <person name="Uohara A."/>
            <person name="Ohji S."/>
            <person name="Ichikawa N."/>
        </authorList>
    </citation>
    <scope>NUCLEOTIDE SEQUENCE [LARGE SCALE GENOMIC DNA]</scope>
    <source>
        <strain evidence="9 10">NBRC 106135</strain>
    </source>
</reference>
<protein>
    <recommendedName>
        <fullName evidence="8">Protein kinase domain-containing protein</fullName>
    </recommendedName>
</protein>
<evidence type="ECO:0000256" key="5">
    <source>
        <dbReference type="SAM" id="Coils"/>
    </source>
</evidence>
<organism evidence="9 10">
    <name type="scientific">Segetibacter aerophilus</name>
    <dbReference type="NCBI Taxonomy" id="670293"/>
    <lineage>
        <taxon>Bacteria</taxon>
        <taxon>Pseudomonadati</taxon>
        <taxon>Bacteroidota</taxon>
        <taxon>Chitinophagia</taxon>
        <taxon>Chitinophagales</taxon>
        <taxon>Chitinophagaceae</taxon>
        <taxon>Segetibacter</taxon>
    </lineage>
</organism>
<dbReference type="EMBL" id="BJYT01000006">
    <property type="protein sequence ID" value="GEO09464.1"/>
    <property type="molecule type" value="Genomic_DNA"/>
</dbReference>
<dbReference type="RefSeq" id="WP_147203585.1">
    <property type="nucleotide sequence ID" value="NZ_BJYT01000006.1"/>
</dbReference>
<dbReference type="GO" id="GO:0004674">
    <property type="term" value="F:protein serine/threonine kinase activity"/>
    <property type="evidence" value="ECO:0007669"/>
    <property type="project" value="TreeGrafter"/>
</dbReference>
<dbReference type="SUPFAM" id="SSF56112">
    <property type="entry name" value="Protein kinase-like (PK-like)"/>
    <property type="match status" value="1"/>
</dbReference>
<gene>
    <name evidence="9" type="ORF">SAE01_19600</name>
</gene>